<dbReference type="GO" id="GO:0016973">
    <property type="term" value="P:poly(A)+ mRNA export from nucleus"/>
    <property type="evidence" value="ECO:0007669"/>
    <property type="project" value="InterPro"/>
</dbReference>
<organism evidence="13">
    <name type="scientific">Sipha flava</name>
    <name type="common">yellow sugarcane aphid</name>
    <dbReference type="NCBI Taxonomy" id="143950"/>
    <lineage>
        <taxon>Eukaryota</taxon>
        <taxon>Metazoa</taxon>
        <taxon>Ecdysozoa</taxon>
        <taxon>Arthropoda</taxon>
        <taxon>Hexapoda</taxon>
        <taxon>Insecta</taxon>
        <taxon>Pterygota</taxon>
        <taxon>Neoptera</taxon>
        <taxon>Paraneoptera</taxon>
        <taxon>Hemiptera</taxon>
        <taxon>Sternorrhyncha</taxon>
        <taxon>Aphidomorpha</taxon>
        <taxon>Aphidoidea</taxon>
        <taxon>Aphididae</taxon>
        <taxon>Sipha</taxon>
    </lineage>
</organism>
<keyword evidence="8" id="KW-0539">Nucleus</keyword>
<comment type="similarity">
    <text evidence="2">Belongs to the GLE1 family.</text>
</comment>
<evidence type="ECO:0000256" key="11">
    <source>
        <dbReference type="ARBA" id="ARBA00029983"/>
    </source>
</evidence>
<dbReference type="GO" id="GO:0005543">
    <property type="term" value="F:phospholipid binding"/>
    <property type="evidence" value="ECO:0007669"/>
    <property type="project" value="TreeGrafter"/>
</dbReference>
<evidence type="ECO:0000256" key="4">
    <source>
        <dbReference type="ARBA" id="ARBA00022816"/>
    </source>
</evidence>
<reference evidence="13" key="1">
    <citation type="submission" date="2018-04" db="EMBL/GenBank/DDBJ databases">
        <title>Transcriptome assembly of Sipha flava.</title>
        <authorList>
            <person name="Scully E.D."/>
            <person name="Geib S.M."/>
            <person name="Palmer N.A."/>
            <person name="Koch K."/>
            <person name="Bradshaw J."/>
            <person name="Heng-Moss T."/>
            <person name="Sarath G."/>
        </authorList>
    </citation>
    <scope>NUCLEOTIDE SEQUENCE</scope>
</reference>
<evidence type="ECO:0000256" key="3">
    <source>
        <dbReference type="ARBA" id="ARBA00022448"/>
    </source>
</evidence>
<keyword evidence="4" id="KW-0509">mRNA transport</keyword>
<keyword evidence="5" id="KW-0653">Protein transport</keyword>
<dbReference type="GO" id="GO:0031369">
    <property type="term" value="F:translation initiation factor binding"/>
    <property type="evidence" value="ECO:0007669"/>
    <property type="project" value="TreeGrafter"/>
</dbReference>
<comment type="function">
    <text evidence="9">Required for the export of mRNAs containing poly(A) tails from the nucleus into the cytoplasm. May be involved in the terminal step of the mRNA transport through the nuclear pore complex (NPC).</text>
</comment>
<keyword evidence="3" id="KW-0813">Transport</keyword>
<dbReference type="InterPro" id="IPR012476">
    <property type="entry name" value="GLE1"/>
</dbReference>
<dbReference type="GO" id="GO:0000822">
    <property type="term" value="F:inositol hexakisphosphate binding"/>
    <property type="evidence" value="ECO:0007669"/>
    <property type="project" value="TreeGrafter"/>
</dbReference>
<comment type="subcellular location">
    <subcellularLocation>
        <location evidence="1">Nucleus</location>
        <location evidence="1">Nuclear pore complex</location>
    </subcellularLocation>
</comment>
<dbReference type="PANTHER" id="PTHR12960">
    <property type="entry name" value="GLE-1-RELATED"/>
    <property type="match status" value="1"/>
</dbReference>
<keyword evidence="7" id="KW-0906">Nuclear pore complex</keyword>
<sequence length="595" mass="68384">MAPNASPFYNFNMDNHATLIQKNICHQFNNRNSLLKNSLQSVRAKFVAINRHYLRENIIEPVSHFSSSSVIGREKNINTWFDDLYSVSSMRLELIRKNMVKQTLTEKLEMWFKKKDEMSRNRKFDVLFKPKVQRDEILVKKENYQLIFNQIQQRSNSKQAAIFDHLQRSREICFKAVLAQAISISSFINNCFNDQQLMFKIGKEIYVYNSMESSLNDLKKIQIVEKETLISAQNLVKDLTLYKNNIVIPTKEKIESLKLKINSKKCILNKFSINTPDWKSIQSVRRQYVALVKNNKVLIQNICNIRNIPFISDPTKKIFRQNLTRVINTLVNTISSTNVRHLNEKYNKLNLLLSGKLVCVANTKVMIGDNKEAMAFCMETLATKLISYAEEVISVKTQVAYAIAAVITKLWSVHQQFGKILYAEIKEKCPLLVPFAHPVSPYLTANQIDHKSFGYKFDSLGNVESDEKYLRRMTGIVRLYAAIIITSSKYDQSVIGLSQAWIFVAGTLNQNPVANITATILVEFLNIVGFSMHQSYGKQFIKLLEYILTQYLKKIILITPEGNGGPITRLNSFISTSLSNSLLEEPKGMLSSDFW</sequence>
<evidence type="ECO:0000313" key="13">
    <source>
        <dbReference type="EMBL" id="MBY72619.1"/>
    </source>
</evidence>
<dbReference type="GO" id="GO:0044614">
    <property type="term" value="C:nuclear pore cytoplasmic filaments"/>
    <property type="evidence" value="ECO:0007669"/>
    <property type="project" value="TreeGrafter"/>
</dbReference>
<dbReference type="Pfam" id="PF07817">
    <property type="entry name" value="GLE1"/>
    <property type="match status" value="1"/>
</dbReference>
<evidence type="ECO:0000256" key="2">
    <source>
        <dbReference type="ARBA" id="ARBA00011056"/>
    </source>
</evidence>
<keyword evidence="6" id="KW-0811">Translocation</keyword>
<dbReference type="EMBL" id="GGMS01003416">
    <property type="protein sequence ID" value="MBY72619.1"/>
    <property type="molecule type" value="Transcribed_RNA"/>
</dbReference>
<dbReference type="GO" id="GO:0015031">
    <property type="term" value="P:protein transport"/>
    <property type="evidence" value="ECO:0007669"/>
    <property type="project" value="UniProtKB-KW"/>
</dbReference>
<dbReference type="AlphaFoldDB" id="A0A2S2Q4G7"/>
<evidence type="ECO:0000256" key="1">
    <source>
        <dbReference type="ARBA" id="ARBA00004567"/>
    </source>
</evidence>
<dbReference type="PANTHER" id="PTHR12960:SF0">
    <property type="entry name" value="MRNA EXPORT FACTOR GLE1"/>
    <property type="match status" value="1"/>
</dbReference>
<evidence type="ECO:0000256" key="9">
    <source>
        <dbReference type="ARBA" id="ARBA00024680"/>
    </source>
</evidence>
<name>A0A2S2Q4G7_9HEMI</name>
<evidence type="ECO:0000256" key="12">
    <source>
        <dbReference type="ARBA" id="ARBA00030897"/>
    </source>
</evidence>
<dbReference type="GO" id="GO:0005737">
    <property type="term" value="C:cytoplasm"/>
    <property type="evidence" value="ECO:0007669"/>
    <property type="project" value="TreeGrafter"/>
</dbReference>
<evidence type="ECO:0000256" key="8">
    <source>
        <dbReference type="ARBA" id="ARBA00023242"/>
    </source>
</evidence>
<protein>
    <recommendedName>
        <fullName evidence="10">mRNA export factor GLE1</fullName>
    </recommendedName>
    <alternativeName>
        <fullName evidence="12">GLE1 RNA export mediator</fullName>
    </alternativeName>
    <alternativeName>
        <fullName evidence="11">Nucleoporin GLE1</fullName>
    </alternativeName>
</protein>
<accession>A0A2S2Q4G7</accession>
<dbReference type="OrthoDB" id="420884at2759"/>
<evidence type="ECO:0000256" key="5">
    <source>
        <dbReference type="ARBA" id="ARBA00022927"/>
    </source>
</evidence>
<evidence type="ECO:0000256" key="6">
    <source>
        <dbReference type="ARBA" id="ARBA00023010"/>
    </source>
</evidence>
<gene>
    <name evidence="13" type="primary">GLE1</name>
    <name evidence="13" type="ORF">g.136615</name>
</gene>
<proteinExistence type="inferred from homology"/>
<dbReference type="Gene3D" id="1.25.40.510">
    <property type="entry name" value="GLE1-like"/>
    <property type="match status" value="1"/>
</dbReference>
<dbReference type="InterPro" id="IPR038506">
    <property type="entry name" value="GLE1-like_sf"/>
</dbReference>
<evidence type="ECO:0000256" key="7">
    <source>
        <dbReference type="ARBA" id="ARBA00023132"/>
    </source>
</evidence>
<evidence type="ECO:0000256" key="10">
    <source>
        <dbReference type="ARBA" id="ARBA00026227"/>
    </source>
</evidence>